<proteinExistence type="inferred from homology"/>
<gene>
    <name evidence="9" type="primary">gsiD_2</name>
    <name evidence="9" type="ORF">ERS852382_00758</name>
</gene>
<dbReference type="InterPro" id="IPR050366">
    <property type="entry name" value="BP-dependent_transpt_permease"/>
</dbReference>
<evidence type="ECO:0000256" key="4">
    <source>
        <dbReference type="ARBA" id="ARBA00022692"/>
    </source>
</evidence>
<keyword evidence="6 7" id="KW-0472">Membrane</keyword>
<dbReference type="CDD" id="cd06261">
    <property type="entry name" value="TM_PBP2"/>
    <property type="match status" value="1"/>
</dbReference>
<feature type="transmembrane region" description="Helical" evidence="7">
    <location>
        <begin position="114"/>
        <end position="133"/>
    </location>
</feature>
<comment type="similarity">
    <text evidence="7">Belongs to the binding-protein-dependent transport system permease family.</text>
</comment>
<organism evidence="9 10">
    <name type="scientific">Bifidobacterium adolescentis</name>
    <dbReference type="NCBI Taxonomy" id="1680"/>
    <lineage>
        <taxon>Bacteria</taxon>
        <taxon>Bacillati</taxon>
        <taxon>Actinomycetota</taxon>
        <taxon>Actinomycetes</taxon>
        <taxon>Bifidobacteriales</taxon>
        <taxon>Bifidobacteriaceae</taxon>
        <taxon>Bifidobacterium</taxon>
    </lineage>
</organism>
<dbReference type="InterPro" id="IPR000515">
    <property type="entry name" value="MetI-like"/>
</dbReference>
<evidence type="ECO:0000256" key="1">
    <source>
        <dbReference type="ARBA" id="ARBA00004651"/>
    </source>
</evidence>
<evidence type="ECO:0000256" key="7">
    <source>
        <dbReference type="RuleBase" id="RU363032"/>
    </source>
</evidence>
<evidence type="ECO:0000256" key="6">
    <source>
        <dbReference type="ARBA" id="ARBA00023136"/>
    </source>
</evidence>
<dbReference type="Pfam" id="PF00528">
    <property type="entry name" value="BPD_transp_1"/>
    <property type="match status" value="1"/>
</dbReference>
<feature type="transmembrane region" description="Helical" evidence="7">
    <location>
        <begin position="20"/>
        <end position="38"/>
    </location>
</feature>
<dbReference type="AlphaFoldDB" id="A0A173XUB7"/>
<feature type="transmembrane region" description="Helical" evidence="7">
    <location>
        <begin position="81"/>
        <end position="102"/>
    </location>
</feature>
<dbReference type="PANTHER" id="PTHR43386:SF1">
    <property type="entry name" value="D,D-DIPEPTIDE TRANSPORT SYSTEM PERMEASE PROTEIN DDPC-RELATED"/>
    <property type="match status" value="1"/>
</dbReference>
<evidence type="ECO:0000256" key="5">
    <source>
        <dbReference type="ARBA" id="ARBA00022989"/>
    </source>
</evidence>
<keyword evidence="2 7" id="KW-0813">Transport</keyword>
<feature type="transmembrane region" description="Helical" evidence="7">
    <location>
        <begin position="139"/>
        <end position="160"/>
    </location>
</feature>
<feature type="domain" description="ABC transmembrane type-1" evidence="8">
    <location>
        <begin position="77"/>
        <end position="267"/>
    </location>
</feature>
<keyword evidence="3" id="KW-1003">Cell membrane</keyword>
<name>A0A173XUB7_BIFAD</name>
<evidence type="ECO:0000256" key="3">
    <source>
        <dbReference type="ARBA" id="ARBA00022475"/>
    </source>
</evidence>
<evidence type="ECO:0000256" key="2">
    <source>
        <dbReference type="ARBA" id="ARBA00022448"/>
    </source>
</evidence>
<dbReference type="PROSITE" id="PS50928">
    <property type="entry name" value="ABC_TM1"/>
    <property type="match status" value="1"/>
</dbReference>
<dbReference type="InterPro" id="IPR035906">
    <property type="entry name" value="MetI-like_sf"/>
</dbReference>
<dbReference type="RefSeq" id="WP_055680222.1">
    <property type="nucleotide sequence ID" value="NZ_CYYI01000002.1"/>
</dbReference>
<comment type="subcellular location">
    <subcellularLocation>
        <location evidence="1 7">Cell membrane</location>
        <topology evidence="1 7">Multi-pass membrane protein</topology>
    </subcellularLocation>
</comment>
<protein>
    <submittedName>
        <fullName evidence="9">Peptide ABC transporter permease</fullName>
    </submittedName>
</protein>
<evidence type="ECO:0000313" key="9">
    <source>
        <dbReference type="EMBL" id="CUN55521.1"/>
    </source>
</evidence>
<dbReference type="PANTHER" id="PTHR43386">
    <property type="entry name" value="OLIGOPEPTIDE TRANSPORT SYSTEM PERMEASE PROTEIN APPC"/>
    <property type="match status" value="1"/>
</dbReference>
<evidence type="ECO:0000259" key="8">
    <source>
        <dbReference type="PROSITE" id="PS50928"/>
    </source>
</evidence>
<keyword evidence="5 7" id="KW-1133">Transmembrane helix</keyword>
<dbReference type="GO" id="GO:0005886">
    <property type="term" value="C:plasma membrane"/>
    <property type="evidence" value="ECO:0007669"/>
    <property type="project" value="UniProtKB-SubCell"/>
</dbReference>
<dbReference type="Gene3D" id="1.10.3720.10">
    <property type="entry name" value="MetI-like"/>
    <property type="match status" value="1"/>
</dbReference>
<dbReference type="GO" id="GO:0055085">
    <property type="term" value="P:transmembrane transport"/>
    <property type="evidence" value="ECO:0007669"/>
    <property type="project" value="InterPro"/>
</dbReference>
<reference evidence="9 10" key="1">
    <citation type="submission" date="2015-09" db="EMBL/GenBank/DDBJ databases">
        <authorList>
            <consortium name="Pathogen Informatics"/>
        </authorList>
    </citation>
    <scope>NUCLEOTIDE SEQUENCE [LARGE SCALE GENOMIC DNA]</scope>
    <source>
        <strain evidence="9 10">2789STDY5608824</strain>
    </source>
</reference>
<dbReference type="Proteomes" id="UP000095647">
    <property type="component" value="Unassembled WGS sequence"/>
</dbReference>
<dbReference type="EMBL" id="CYYI01000002">
    <property type="protein sequence ID" value="CUN55521.1"/>
    <property type="molecule type" value="Genomic_DNA"/>
</dbReference>
<sequence>MSTARVVMRSIWRKASGKYALTVLGLWVLVSLVSLVWTPHTLLETDGFHAWASPSAAHPLGTDGVGADVLSWLMAGSRTNLAIALLTVAVSGIFGLALVAAMVSRNTVLRSTSVVVVVDALISIPTVLIALMLSVPFGASAAVIVAACGFAYGLNLARIARPAAVLAARSQYVESAVWFGASGMRVFVRHIMPNVMPVLLVQLSMSAGTSILAEAGLTYLGVGVGAGVPSWGHSLATSVKFISIYPLTVLWPGLVVTMTVIALHLFGDALRDAIDPLTNPELREAA</sequence>
<keyword evidence="4 7" id="KW-0812">Transmembrane</keyword>
<accession>A0A173XUB7</accession>
<dbReference type="SUPFAM" id="SSF161098">
    <property type="entry name" value="MetI-like"/>
    <property type="match status" value="1"/>
</dbReference>
<evidence type="ECO:0000313" key="10">
    <source>
        <dbReference type="Proteomes" id="UP000095647"/>
    </source>
</evidence>
<feature type="transmembrane region" description="Helical" evidence="7">
    <location>
        <begin position="244"/>
        <end position="266"/>
    </location>
</feature>